<evidence type="ECO:0000313" key="3">
    <source>
        <dbReference type="EMBL" id="ENY70673.1"/>
    </source>
</evidence>
<dbReference type="PATRIC" id="fig|1268237.3.peg.3358"/>
<gene>
    <name evidence="3" type="ORF">G114_17110</name>
</gene>
<dbReference type="CDD" id="cd02224">
    <property type="entry name" value="cupin_SPO2919-like"/>
    <property type="match status" value="1"/>
</dbReference>
<dbReference type="RefSeq" id="WP_005359592.1">
    <property type="nucleotide sequence ID" value="NZ_APVG01000060.1"/>
</dbReference>
<dbReference type="InterPro" id="IPR014710">
    <property type="entry name" value="RmlC-like_jellyroll"/>
</dbReference>
<dbReference type="Proteomes" id="UP000023775">
    <property type="component" value="Unassembled WGS sequence"/>
</dbReference>
<dbReference type="InterPro" id="IPR011051">
    <property type="entry name" value="RmlC_Cupin_sf"/>
</dbReference>
<proteinExistence type="predicted"/>
<dbReference type="PANTHER" id="PTHR35848:SF9">
    <property type="entry name" value="SLL1358 PROTEIN"/>
    <property type="match status" value="1"/>
</dbReference>
<dbReference type="Pfam" id="PF07883">
    <property type="entry name" value="Cupin_2"/>
    <property type="match status" value="1"/>
</dbReference>
<keyword evidence="4" id="KW-1185">Reference proteome</keyword>
<feature type="domain" description="Cupin type-2" evidence="2">
    <location>
        <begin position="47"/>
        <end position="117"/>
    </location>
</feature>
<dbReference type="eggNOG" id="COG3837">
    <property type="taxonomic scope" value="Bacteria"/>
</dbReference>
<reference evidence="3 4" key="1">
    <citation type="journal article" date="2013" name="Genome Announc.">
        <title>Draft Genome Sequence of the Aeromonas diversa Type Strain.</title>
        <authorList>
            <person name="Farfan M."/>
            <person name="Spataro N."/>
            <person name="Sanglas A."/>
            <person name="Albarral V."/>
            <person name="Loren J.G."/>
            <person name="Bosch E."/>
            <person name="Fuste M.C."/>
        </authorList>
    </citation>
    <scope>NUCLEOTIDE SEQUENCE [LARGE SCALE GENOMIC DNA]</scope>
    <source>
        <strain evidence="3 4">2478-85</strain>
    </source>
</reference>
<accession>N9VGD4</accession>
<dbReference type="AlphaFoldDB" id="N9VGD4"/>
<evidence type="ECO:0000313" key="4">
    <source>
        <dbReference type="Proteomes" id="UP000023775"/>
    </source>
</evidence>
<sequence length="160" mass="17638">MERYLITGSDLARLEGIRKTHFLNPEAKRVNKSLGDMTGLTTLGIHLVELAPGALTSEFHRHHMEDEAVFILEGEAEARIGDETVRVSAGDFIGYRAGGLGHNLRNCGEGVLRCLVMGARLASDVCDYPDKQQRLFRHTGLPWNLVNMADIDEPAAGRKV</sequence>
<dbReference type="EMBL" id="APVG01000060">
    <property type="protein sequence ID" value="ENY70673.1"/>
    <property type="molecule type" value="Genomic_DNA"/>
</dbReference>
<dbReference type="Gene3D" id="2.60.120.10">
    <property type="entry name" value="Jelly Rolls"/>
    <property type="match status" value="1"/>
</dbReference>
<evidence type="ECO:0000256" key="1">
    <source>
        <dbReference type="ARBA" id="ARBA00022723"/>
    </source>
</evidence>
<dbReference type="SUPFAM" id="SSF51182">
    <property type="entry name" value="RmlC-like cupins"/>
    <property type="match status" value="1"/>
</dbReference>
<dbReference type="PANTHER" id="PTHR35848">
    <property type="entry name" value="OXALATE-BINDING PROTEIN"/>
    <property type="match status" value="1"/>
</dbReference>
<keyword evidence="1" id="KW-0479">Metal-binding</keyword>
<dbReference type="GO" id="GO:0046872">
    <property type="term" value="F:metal ion binding"/>
    <property type="evidence" value="ECO:0007669"/>
    <property type="project" value="UniProtKB-KW"/>
</dbReference>
<organism evidence="3 4">
    <name type="scientific">Aeromonas diversa CDC 2478-85</name>
    <dbReference type="NCBI Taxonomy" id="1268237"/>
    <lineage>
        <taxon>Bacteria</taxon>
        <taxon>Pseudomonadati</taxon>
        <taxon>Pseudomonadota</taxon>
        <taxon>Gammaproteobacteria</taxon>
        <taxon>Aeromonadales</taxon>
        <taxon>Aeromonadaceae</taxon>
        <taxon>Aeromonas</taxon>
    </lineage>
</organism>
<protein>
    <submittedName>
        <fullName evidence="3">Cupin 2, barrel</fullName>
    </submittedName>
</protein>
<name>N9VGD4_9GAMM</name>
<dbReference type="InterPro" id="IPR051610">
    <property type="entry name" value="GPI/OXD"/>
</dbReference>
<dbReference type="InterPro" id="IPR013096">
    <property type="entry name" value="Cupin_2"/>
</dbReference>
<comment type="caution">
    <text evidence="3">The sequence shown here is derived from an EMBL/GenBank/DDBJ whole genome shotgun (WGS) entry which is preliminary data.</text>
</comment>
<dbReference type="OrthoDB" id="116921at2"/>
<evidence type="ECO:0000259" key="2">
    <source>
        <dbReference type="Pfam" id="PF07883"/>
    </source>
</evidence>